<proteinExistence type="predicted"/>
<accession>A0A6A3KN87</accession>
<dbReference type="OrthoDB" id="10277391at2759"/>
<dbReference type="Proteomes" id="UP000434957">
    <property type="component" value="Unassembled WGS sequence"/>
</dbReference>
<comment type="caution">
    <text evidence="2">The sequence shown here is derived from an EMBL/GenBank/DDBJ whole genome shotgun (WGS) entry which is preliminary data.</text>
</comment>
<dbReference type="Proteomes" id="UP000429607">
    <property type="component" value="Unassembled WGS sequence"/>
</dbReference>
<protein>
    <submittedName>
        <fullName evidence="2">Uncharacterized protein</fullName>
    </submittedName>
</protein>
<evidence type="ECO:0000313" key="3">
    <source>
        <dbReference type="EMBL" id="KAE9311975.1"/>
    </source>
</evidence>
<keyword evidence="5" id="KW-1185">Reference proteome</keyword>
<dbReference type="EMBL" id="QXFT01001715">
    <property type="protein sequence ID" value="KAE9311975.1"/>
    <property type="molecule type" value="Genomic_DNA"/>
</dbReference>
<dbReference type="EMBL" id="QXFV01002094">
    <property type="protein sequence ID" value="KAE8992967.1"/>
    <property type="molecule type" value="Genomic_DNA"/>
</dbReference>
<dbReference type="Proteomes" id="UP000435112">
    <property type="component" value="Unassembled WGS sequence"/>
</dbReference>
<gene>
    <name evidence="1" type="ORF">PR001_g20799</name>
    <name evidence="2" type="ORF">PR002_g16372</name>
    <name evidence="3" type="ORF">PR003_g19874</name>
</gene>
<evidence type="ECO:0000313" key="5">
    <source>
        <dbReference type="Proteomes" id="UP000434957"/>
    </source>
</evidence>
<evidence type="ECO:0000313" key="1">
    <source>
        <dbReference type="EMBL" id="KAE8992967.1"/>
    </source>
</evidence>
<reference evidence="4 6" key="1">
    <citation type="submission" date="2018-09" db="EMBL/GenBank/DDBJ databases">
        <title>Genomic investigation of the strawberry pathogen Phytophthora fragariae indicates pathogenicity is determined by transcriptional variation in three key races.</title>
        <authorList>
            <person name="Adams T.M."/>
            <person name="Armitage A.D."/>
            <person name="Sobczyk M.K."/>
            <person name="Bates H.J."/>
            <person name="Dunwell J.M."/>
            <person name="Nellist C.F."/>
            <person name="Harrison R.J."/>
        </authorList>
    </citation>
    <scope>NUCLEOTIDE SEQUENCE [LARGE SCALE GENOMIC DNA]</scope>
    <source>
        <strain evidence="1 4">SCRP249</strain>
        <strain evidence="2 6">SCRP324</strain>
        <strain evidence="3 5">SCRP333</strain>
    </source>
</reference>
<organism evidence="2 6">
    <name type="scientific">Phytophthora rubi</name>
    <dbReference type="NCBI Taxonomy" id="129364"/>
    <lineage>
        <taxon>Eukaryota</taxon>
        <taxon>Sar</taxon>
        <taxon>Stramenopiles</taxon>
        <taxon>Oomycota</taxon>
        <taxon>Peronosporomycetes</taxon>
        <taxon>Peronosporales</taxon>
        <taxon>Peronosporaceae</taxon>
        <taxon>Phytophthora</taxon>
    </lineage>
</organism>
<dbReference type="EMBL" id="QXFU01001247">
    <property type="protein sequence ID" value="KAE9006858.1"/>
    <property type="molecule type" value="Genomic_DNA"/>
</dbReference>
<dbReference type="AlphaFoldDB" id="A0A6A3KN87"/>
<evidence type="ECO:0000313" key="2">
    <source>
        <dbReference type="EMBL" id="KAE9006858.1"/>
    </source>
</evidence>
<name>A0A6A3KN87_9STRA</name>
<evidence type="ECO:0000313" key="6">
    <source>
        <dbReference type="Proteomes" id="UP000435112"/>
    </source>
</evidence>
<evidence type="ECO:0000313" key="4">
    <source>
        <dbReference type="Proteomes" id="UP000429607"/>
    </source>
</evidence>
<sequence length="55" mass="6189">MGPTPRKKKGKNYALSELNRMLDFVERMLPFGSEQWENLAASTYQAGMPSVTVIV</sequence>